<dbReference type="InterPro" id="IPR036875">
    <property type="entry name" value="Znf_CCHC_sf"/>
</dbReference>
<dbReference type="SUPFAM" id="SSF57756">
    <property type="entry name" value="Retrovirus zinc finger-like domains"/>
    <property type="match status" value="1"/>
</dbReference>
<dbReference type="OrthoDB" id="1920930at2759"/>
<sequence length="217" mass="24973">MIIVIADLCFVLMEECHFPTQNASQRDPYDHWTKANDKAYLYILASMSDILNKKYEIMVTACQIMDSLREMFGQSFIQIKQNAIKYVYYARMKEDQSVREHVLNMIVNFNVVEMNGAVFDEKSQGKGHTTAAEGKGKAKVAIKGKCFHCNMNGHWKRNCLKYLAKKKEKEGKYDLLILDTCFVENDQNVWILDSGATNHVCSSLQETSSFSNLRRVK</sequence>
<dbReference type="PROSITE" id="PS50158">
    <property type="entry name" value="ZF_CCHC"/>
    <property type="match status" value="1"/>
</dbReference>
<dbReference type="InterPro" id="IPR001878">
    <property type="entry name" value="Znf_CCHC"/>
</dbReference>
<organism evidence="3 5">
    <name type="scientific">Cucumis melo var. makuwa</name>
    <name type="common">Oriental melon</name>
    <dbReference type="NCBI Taxonomy" id="1194695"/>
    <lineage>
        <taxon>Eukaryota</taxon>
        <taxon>Viridiplantae</taxon>
        <taxon>Streptophyta</taxon>
        <taxon>Embryophyta</taxon>
        <taxon>Tracheophyta</taxon>
        <taxon>Spermatophyta</taxon>
        <taxon>Magnoliopsida</taxon>
        <taxon>eudicotyledons</taxon>
        <taxon>Gunneridae</taxon>
        <taxon>Pentapetalae</taxon>
        <taxon>rosids</taxon>
        <taxon>fabids</taxon>
        <taxon>Cucurbitales</taxon>
        <taxon>Cucurbitaceae</taxon>
        <taxon>Benincaseae</taxon>
        <taxon>Cucumis</taxon>
    </lineage>
</organism>
<feature type="domain" description="CCHC-type" evidence="2">
    <location>
        <begin position="145"/>
        <end position="159"/>
    </location>
</feature>
<dbReference type="Gene3D" id="4.10.60.10">
    <property type="entry name" value="Zinc finger, CCHC-type"/>
    <property type="match status" value="1"/>
</dbReference>
<accession>A0A5A7SSX5</accession>
<dbReference type="AlphaFoldDB" id="A0A5A7SSX5"/>
<dbReference type="Pfam" id="PF14223">
    <property type="entry name" value="Retrotran_gag_2"/>
    <property type="match status" value="1"/>
</dbReference>
<comment type="caution">
    <text evidence="3">The sequence shown here is derived from an EMBL/GenBank/DDBJ whole genome shotgun (WGS) entry which is preliminary data.</text>
</comment>
<dbReference type="EMBL" id="SSTE01021801">
    <property type="protein sequence ID" value="KAA0032339.1"/>
    <property type="molecule type" value="Genomic_DNA"/>
</dbReference>
<protein>
    <submittedName>
        <fullName evidence="3">Gag/pol protein</fullName>
    </submittedName>
</protein>
<dbReference type="Proteomes" id="UP000321393">
    <property type="component" value="Unassembled WGS sequence"/>
</dbReference>
<evidence type="ECO:0000313" key="4">
    <source>
        <dbReference type="EMBL" id="TYK19043.1"/>
    </source>
</evidence>
<dbReference type="EMBL" id="SSTD01007160">
    <property type="protein sequence ID" value="TYK19043.1"/>
    <property type="molecule type" value="Genomic_DNA"/>
</dbReference>
<keyword evidence="1" id="KW-0862">Zinc</keyword>
<evidence type="ECO:0000313" key="6">
    <source>
        <dbReference type="Proteomes" id="UP000321947"/>
    </source>
</evidence>
<evidence type="ECO:0000259" key="2">
    <source>
        <dbReference type="PROSITE" id="PS50158"/>
    </source>
</evidence>
<evidence type="ECO:0000313" key="3">
    <source>
        <dbReference type="EMBL" id="KAA0032339.1"/>
    </source>
</evidence>
<dbReference type="GO" id="GO:0003676">
    <property type="term" value="F:nucleic acid binding"/>
    <property type="evidence" value="ECO:0007669"/>
    <property type="project" value="InterPro"/>
</dbReference>
<proteinExistence type="predicted"/>
<evidence type="ECO:0000313" key="5">
    <source>
        <dbReference type="Proteomes" id="UP000321393"/>
    </source>
</evidence>
<keyword evidence="1" id="KW-0479">Metal-binding</keyword>
<name>A0A5A7SSX5_CUCMM</name>
<keyword evidence="1" id="KW-0863">Zinc-finger</keyword>
<evidence type="ECO:0000256" key="1">
    <source>
        <dbReference type="PROSITE-ProRule" id="PRU00047"/>
    </source>
</evidence>
<reference evidence="5 6" key="1">
    <citation type="submission" date="2019-08" db="EMBL/GenBank/DDBJ databases">
        <title>Draft genome sequences of two oriental melons (Cucumis melo L. var makuwa).</title>
        <authorList>
            <person name="Kwon S.-Y."/>
        </authorList>
    </citation>
    <scope>NUCLEOTIDE SEQUENCE [LARGE SCALE GENOMIC DNA]</scope>
    <source>
        <strain evidence="6">cv. Chang Bougi</strain>
        <strain evidence="5">cv. SW 3</strain>
        <tissue evidence="3">Leaf</tissue>
    </source>
</reference>
<gene>
    <name evidence="4" type="ORF">E5676_scaffold6384G00030</name>
    <name evidence="3" type="ORF">E6C27_scaffold219G001980</name>
</gene>
<dbReference type="GO" id="GO:0008270">
    <property type="term" value="F:zinc ion binding"/>
    <property type="evidence" value="ECO:0007669"/>
    <property type="project" value="UniProtKB-KW"/>
</dbReference>
<dbReference type="Proteomes" id="UP000321947">
    <property type="component" value="Unassembled WGS sequence"/>
</dbReference>